<protein>
    <submittedName>
        <fullName evidence="1">Uncharacterized protein</fullName>
    </submittedName>
</protein>
<organism evidence="1 2">
    <name type="scientific">Rhodococcus baikonurensis</name>
    <dbReference type="NCBI Taxonomy" id="172041"/>
    <lineage>
        <taxon>Bacteria</taxon>
        <taxon>Bacillati</taxon>
        <taxon>Actinomycetota</taxon>
        <taxon>Actinomycetes</taxon>
        <taxon>Mycobacteriales</taxon>
        <taxon>Nocardiaceae</taxon>
        <taxon>Rhodococcus</taxon>
        <taxon>Rhodococcus erythropolis group</taxon>
    </lineage>
</organism>
<keyword evidence="2" id="KW-1185">Reference proteome</keyword>
<evidence type="ECO:0000313" key="2">
    <source>
        <dbReference type="Proteomes" id="UP001589587"/>
    </source>
</evidence>
<name>A0ABV5XCE0_9NOCA</name>
<evidence type="ECO:0000313" key="1">
    <source>
        <dbReference type="EMBL" id="MFB9779647.1"/>
    </source>
</evidence>
<proteinExistence type="predicted"/>
<reference evidence="1 2" key="1">
    <citation type="submission" date="2024-09" db="EMBL/GenBank/DDBJ databases">
        <authorList>
            <person name="Sun Q."/>
            <person name="Mori K."/>
        </authorList>
    </citation>
    <scope>NUCLEOTIDE SEQUENCE [LARGE SCALE GENOMIC DNA]</scope>
    <source>
        <strain evidence="1 2">JCM 11411</strain>
    </source>
</reference>
<comment type="caution">
    <text evidence="1">The sequence shown here is derived from an EMBL/GenBank/DDBJ whole genome shotgun (WGS) entry which is preliminary data.</text>
</comment>
<dbReference type="EMBL" id="JBHMAS010000009">
    <property type="protein sequence ID" value="MFB9779647.1"/>
    <property type="molecule type" value="Genomic_DNA"/>
</dbReference>
<gene>
    <name evidence="1" type="ORF">ACFFQ6_08130</name>
</gene>
<accession>A0ABV5XCE0</accession>
<dbReference type="Proteomes" id="UP001589587">
    <property type="component" value="Unassembled WGS sequence"/>
</dbReference>
<dbReference type="RefSeq" id="WP_311052022.1">
    <property type="nucleotide sequence ID" value="NZ_JBHMAS010000009.1"/>
</dbReference>
<sequence>MIYASTFASWKLHSPGAFLYTLIRDGEAGGVPNIGTDYPMLETAGTIKVVPSGRSGSFKMVLLQSDIAESALSIIDSRGSRNRGEAGSLQSLGNQRAYSHVARERAKIASEAEINGHEEARLIAALRDVTSGGAFGV</sequence>